<organism evidence="2 3">
    <name type="scientific">Streptomyces dengpaensis</name>
    <dbReference type="NCBI Taxonomy" id="2049881"/>
    <lineage>
        <taxon>Bacteria</taxon>
        <taxon>Bacillati</taxon>
        <taxon>Actinomycetota</taxon>
        <taxon>Actinomycetes</taxon>
        <taxon>Kitasatosporales</taxon>
        <taxon>Streptomycetaceae</taxon>
        <taxon>Streptomyces</taxon>
    </lineage>
</organism>
<evidence type="ECO:0000313" key="2">
    <source>
        <dbReference type="EMBL" id="AVH55870.1"/>
    </source>
</evidence>
<dbReference type="Pfam" id="PF14333">
    <property type="entry name" value="DUF4389"/>
    <property type="match status" value="2"/>
</dbReference>
<accession>A0ABM6SNG7</accession>
<gene>
    <name evidence="2" type="ORF">C4B68_08905</name>
</gene>
<dbReference type="EMBL" id="CP026652">
    <property type="protein sequence ID" value="AVH55870.1"/>
    <property type="molecule type" value="Genomic_DNA"/>
</dbReference>
<proteinExistence type="predicted"/>
<sequence>MVTVTTALSDYPKSPVTLEAEYDPGLSRWLWLVKWLLALPHYVILVILWAAFLIVTVIAFFAILITGAYPRALFGFNVGVMRWSWRVAYYAYGTLGTDRYPPFTLADVPGYPAHLEIVHPERLSRGLVLVKWWLLVLPQLLVAAFLGGGVRFAGGLAGLLAFYAGVSLLFTGRYPRGMYDLNIGLHRWTARVMAYAALLTDVYPPYRLDQGPREP</sequence>
<reference evidence="2 3" key="1">
    <citation type="submission" date="2018-02" db="EMBL/GenBank/DDBJ databases">
        <title>Complete genome sequence of Streptomyces dengpaensis, the producer of angucyclines.</title>
        <authorList>
            <person name="Yumei L."/>
        </authorList>
    </citation>
    <scope>NUCLEOTIDE SEQUENCE [LARGE SCALE GENOMIC DNA]</scope>
    <source>
        <strain evidence="2 3">XZHG99</strain>
    </source>
</reference>
<keyword evidence="1" id="KW-0472">Membrane</keyword>
<feature type="transmembrane region" description="Helical" evidence="1">
    <location>
        <begin position="42"/>
        <end position="65"/>
    </location>
</feature>
<evidence type="ECO:0000313" key="3">
    <source>
        <dbReference type="Proteomes" id="UP000238413"/>
    </source>
</evidence>
<keyword evidence="1" id="KW-1133">Transmembrane helix</keyword>
<dbReference type="Proteomes" id="UP000238413">
    <property type="component" value="Chromosome"/>
</dbReference>
<feature type="transmembrane region" description="Helical" evidence="1">
    <location>
        <begin position="128"/>
        <end position="146"/>
    </location>
</feature>
<evidence type="ECO:0000256" key="1">
    <source>
        <dbReference type="SAM" id="Phobius"/>
    </source>
</evidence>
<name>A0ABM6SNG7_9ACTN</name>
<keyword evidence="3" id="KW-1185">Reference proteome</keyword>
<feature type="transmembrane region" description="Helical" evidence="1">
    <location>
        <begin position="152"/>
        <end position="171"/>
    </location>
</feature>
<protein>
    <submittedName>
        <fullName evidence="2">DUF4389 domain-containing protein</fullName>
    </submittedName>
</protein>
<keyword evidence="1" id="KW-0812">Transmembrane</keyword>
<dbReference type="RefSeq" id="WP_099498845.1">
    <property type="nucleotide sequence ID" value="NZ_CP026652.1"/>
</dbReference>
<dbReference type="InterPro" id="IPR025498">
    <property type="entry name" value="DUF4389"/>
</dbReference>